<dbReference type="EMBL" id="GBRH01274484">
    <property type="protein sequence ID" value="JAD23411.1"/>
    <property type="molecule type" value="Transcribed_RNA"/>
</dbReference>
<protein>
    <submittedName>
        <fullName evidence="1">Uncharacterized protein</fullName>
    </submittedName>
</protein>
<evidence type="ECO:0000313" key="1">
    <source>
        <dbReference type="EMBL" id="JAD23411.1"/>
    </source>
</evidence>
<proteinExistence type="predicted"/>
<sequence length="32" mass="3669">MTFLFSHACLLSVSSYFLEAVLITFLIYPLQT</sequence>
<dbReference type="AlphaFoldDB" id="A0A0A8YBQ4"/>
<reference evidence="1" key="1">
    <citation type="submission" date="2014-09" db="EMBL/GenBank/DDBJ databases">
        <authorList>
            <person name="Magalhaes I.L.F."/>
            <person name="Oliveira U."/>
            <person name="Santos F.R."/>
            <person name="Vidigal T.H.D.A."/>
            <person name="Brescovit A.D."/>
            <person name="Santos A.J."/>
        </authorList>
    </citation>
    <scope>NUCLEOTIDE SEQUENCE</scope>
    <source>
        <tissue evidence="1">Shoot tissue taken approximately 20 cm above the soil surface</tissue>
    </source>
</reference>
<name>A0A0A8YBQ4_ARUDO</name>
<reference evidence="1" key="2">
    <citation type="journal article" date="2015" name="Data Brief">
        <title>Shoot transcriptome of the giant reed, Arundo donax.</title>
        <authorList>
            <person name="Barrero R.A."/>
            <person name="Guerrero F.D."/>
            <person name="Moolhuijzen P."/>
            <person name="Goolsby J.A."/>
            <person name="Tidwell J."/>
            <person name="Bellgard S.E."/>
            <person name="Bellgard M.I."/>
        </authorList>
    </citation>
    <scope>NUCLEOTIDE SEQUENCE</scope>
    <source>
        <tissue evidence="1">Shoot tissue taken approximately 20 cm above the soil surface</tissue>
    </source>
</reference>
<organism evidence="1">
    <name type="scientific">Arundo donax</name>
    <name type="common">Giant reed</name>
    <name type="synonym">Donax arundinaceus</name>
    <dbReference type="NCBI Taxonomy" id="35708"/>
    <lineage>
        <taxon>Eukaryota</taxon>
        <taxon>Viridiplantae</taxon>
        <taxon>Streptophyta</taxon>
        <taxon>Embryophyta</taxon>
        <taxon>Tracheophyta</taxon>
        <taxon>Spermatophyta</taxon>
        <taxon>Magnoliopsida</taxon>
        <taxon>Liliopsida</taxon>
        <taxon>Poales</taxon>
        <taxon>Poaceae</taxon>
        <taxon>PACMAD clade</taxon>
        <taxon>Arundinoideae</taxon>
        <taxon>Arundineae</taxon>
        <taxon>Arundo</taxon>
    </lineage>
</organism>
<accession>A0A0A8YBQ4</accession>